<feature type="region of interest" description="Disordered" evidence="1">
    <location>
        <begin position="356"/>
        <end position="383"/>
    </location>
</feature>
<evidence type="ECO:0000313" key="2">
    <source>
        <dbReference type="EMBL" id="KDQ64225.1"/>
    </source>
</evidence>
<dbReference type="Proteomes" id="UP000027265">
    <property type="component" value="Unassembled WGS sequence"/>
</dbReference>
<evidence type="ECO:0000313" key="3">
    <source>
        <dbReference type="Proteomes" id="UP000027265"/>
    </source>
</evidence>
<dbReference type="AlphaFoldDB" id="A0A067QDH0"/>
<proteinExistence type="predicted"/>
<protein>
    <submittedName>
        <fullName evidence="2">Uncharacterized protein</fullName>
    </submittedName>
</protein>
<reference evidence="3" key="1">
    <citation type="journal article" date="2014" name="Proc. Natl. Acad. Sci. U.S.A.">
        <title>Extensive sampling of basidiomycete genomes demonstrates inadequacy of the white-rot/brown-rot paradigm for wood decay fungi.</title>
        <authorList>
            <person name="Riley R."/>
            <person name="Salamov A.A."/>
            <person name="Brown D.W."/>
            <person name="Nagy L.G."/>
            <person name="Floudas D."/>
            <person name="Held B.W."/>
            <person name="Levasseur A."/>
            <person name="Lombard V."/>
            <person name="Morin E."/>
            <person name="Otillar R."/>
            <person name="Lindquist E.A."/>
            <person name="Sun H."/>
            <person name="LaButti K.M."/>
            <person name="Schmutz J."/>
            <person name="Jabbour D."/>
            <person name="Luo H."/>
            <person name="Baker S.E."/>
            <person name="Pisabarro A.G."/>
            <person name="Walton J.D."/>
            <person name="Blanchette R.A."/>
            <person name="Henrissat B."/>
            <person name="Martin F."/>
            <person name="Cullen D."/>
            <person name="Hibbett D.S."/>
            <person name="Grigoriev I.V."/>
        </authorList>
    </citation>
    <scope>NUCLEOTIDE SEQUENCE [LARGE SCALE GENOMIC DNA]</scope>
    <source>
        <strain evidence="3">MUCL 33604</strain>
    </source>
</reference>
<evidence type="ECO:0000256" key="1">
    <source>
        <dbReference type="SAM" id="MobiDB-lite"/>
    </source>
</evidence>
<dbReference type="HOGENOM" id="CLU_721727_0_0_1"/>
<dbReference type="EMBL" id="KL197709">
    <property type="protein sequence ID" value="KDQ64225.1"/>
    <property type="molecule type" value="Genomic_DNA"/>
</dbReference>
<sequence>MPSLPMLNNPRGRPRIHRRLGGVEGMTPAAPPVREEMHNWDVVARPSTRPEEGKFDRINLRRETNWCGRRSTIRTRRPATPAILNHDSNLDSAFFRSGEHLVMEPTVIDFLHDRLERILAWRDGVYPSLRIPRGRKDDNTSSTSEAFSSRIPDDDDVEQYPSPSPYSSSQFVKRRVRSFRNEVEVASGISALSSFDVPGDGGAFGTWIWDFSFSDEGNTRRDVPPELPLTEAYHSLSSIVASTGSCFPELGDTTSTRLLSHVPIPHSGGVGPLQGWKTPHSGIPTVLEGIVPSVPCMSTRAHFSSPMVPEMPEREGTPLCGSDVVHTTHTVAARCIQEPIADLAASMSIAQVQFTHPHHDPHHNQPLSISRYSSLAGALDTRP</sequence>
<keyword evidence="3" id="KW-1185">Reference proteome</keyword>
<gene>
    <name evidence="2" type="ORF">JAAARDRAFT_187583</name>
</gene>
<organism evidence="2 3">
    <name type="scientific">Jaapia argillacea MUCL 33604</name>
    <dbReference type="NCBI Taxonomy" id="933084"/>
    <lineage>
        <taxon>Eukaryota</taxon>
        <taxon>Fungi</taxon>
        <taxon>Dikarya</taxon>
        <taxon>Basidiomycota</taxon>
        <taxon>Agaricomycotina</taxon>
        <taxon>Agaricomycetes</taxon>
        <taxon>Agaricomycetidae</taxon>
        <taxon>Jaapiales</taxon>
        <taxon>Jaapiaceae</taxon>
        <taxon>Jaapia</taxon>
    </lineage>
</organism>
<feature type="region of interest" description="Disordered" evidence="1">
    <location>
        <begin position="131"/>
        <end position="168"/>
    </location>
</feature>
<feature type="region of interest" description="Disordered" evidence="1">
    <location>
        <begin position="1"/>
        <end position="24"/>
    </location>
</feature>
<name>A0A067QDH0_9AGAM</name>
<dbReference type="InParanoid" id="A0A067QDH0"/>
<accession>A0A067QDH0</accession>